<evidence type="ECO:0000313" key="3">
    <source>
        <dbReference type="Proteomes" id="UP000821853"/>
    </source>
</evidence>
<feature type="region of interest" description="Disordered" evidence="1">
    <location>
        <begin position="54"/>
        <end position="104"/>
    </location>
</feature>
<dbReference type="EMBL" id="JABSTR010000008">
    <property type="protein sequence ID" value="KAH9376523.1"/>
    <property type="molecule type" value="Genomic_DNA"/>
</dbReference>
<name>A0A9J6GMC7_HAELO</name>
<dbReference type="AlphaFoldDB" id="A0A9J6GMC7"/>
<keyword evidence="3" id="KW-1185">Reference proteome</keyword>
<reference evidence="2 3" key="1">
    <citation type="journal article" date="2020" name="Cell">
        <title>Large-Scale Comparative Analyses of Tick Genomes Elucidate Their Genetic Diversity and Vector Capacities.</title>
        <authorList>
            <consortium name="Tick Genome and Microbiome Consortium (TIGMIC)"/>
            <person name="Jia N."/>
            <person name="Wang J."/>
            <person name="Shi W."/>
            <person name="Du L."/>
            <person name="Sun Y."/>
            <person name="Zhan W."/>
            <person name="Jiang J.F."/>
            <person name="Wang Q."/>
            <person name="Zhang B."/>
            <person name="Ji P."/>
            <person name="Bell-Sakyi L."/>
            <person name="Cui X.M."/>
            <person name="Yuan T.T."/>
            <person name="Jiang B.G."/>
            <person name="Yang W.F."/>
            <person name="Lam T.T."/>
            <person name="Chang Q.C."/>
            <person name="Ding S.J."/>
            <person name="Wang X.J."/>
            <person name="Zhu J.G."/>
            <person name="Ruan X.D."/>
            <person name="Zhao L."/>
            <person name="Wei J.T."/>
            <person name="Ye R.Z."/>
            <person name="Que T.C."/>
            <person name="Du C.H."/>
            <person name="Zhou Y.H."/>
            <person name="Cheng J.X."/>
            <person name="Dai P.F."/>
            <person name="Guo W.B."/>
            <person name="Han X.H."/>
            <person name="Huang E.J."/>
            <person name="Li L.F."/>
            <person name="Wei W."/>
            <person name="Gao Y.C."/>
            <person name="Liu J.Z."/>
            <person name="Shao H.Z."/>
            <person name="Wang X."/>
            <person name="Wang C.C."/>
            <person name="Yang T.C."/>
            <person name="Huo Q.B."/>
            <person name="Li W."/>
            <person name="Chen H.Y."/>
            <person name="Chen S.E."/>
            <person name="Zhou L.G."/>
            <person name="Ni X.B."/>
            <person name="Tian J.H."/>
            <person name="Sheng Y."/>
            <person name="Liu T."/>
            <person name="Pan Y.S."/>
            <person name="Xia L.Y."/>
            <person name="Li J."/>
            <person name="Zhao F."/>
            <person name="Cao W.C."/>
        </authorList>
    </citation>
    <scope>NUCLEOTIDE SEQUENCE [LARGE SCALE GENOMIC DNA]</scope>
    <source>
        <strain evidence="2">HaeL-2018</strain>
    </source>
</reference>
<evidence type="ECO:0000313" key="2">
    <source>
        <dbReference type="EMBL" id="KAH9376523.1"/>
    </source>
</evidence>
<gene>
    <name evidence="2" type="ORF">HPB48_006608</name>
</gene>
<organism evidence="2 3">
    <name type="scientific">Haemaphysalis longicornis</name>
    <name type="common">Bush tick</name>
    <dbReference type="NCBI Taxonomy" id="44386"/>
    <lineage>
        <taxon>Eukaryota</taxon>
        <taxon>Metazoa</taxon>
        <taxon>Ecdysozoa</taxon>
        <taxon>Arthropoda</taxon>
        <taxon>Chelicerata</taxon>
        <taxon>Arachnida</taxon>
        <taxon>Acari</taxon>
        <taxon>Parasitiformes</taxon>
        <taxon>Ixodida</taxon>
        <taxon>Ixodoidea</taxon>
        <taxon>Ixodidae</taxon>
        <taxon>Haemaphysalinae</taxon>
        <taxon>Haemaphysalis</taxon>
    </lineage>
</organism>
<sequence length="104" mass="11016">MSSFIGACLSFLSAASPIYVFPVFVLWPAVRDALASLLLKSVPVARFFLTASRSESPTADETLARRRAPPLQVDPADRSASKSRGSAGGRRRGGGEEPPAVPFP</sequence>
<dbReference type="VEuPathDB" id="VectorBase:HLOH_041558"/>
<dbReference type="Proteomes" id="UP000821853">
    <property type="component" value="Unassembled WGS sequence"/>
</dbReference>
<evidence type="ECO:0000256" key="1">
    <source>
        <dbReference type="SAM" id="MobiDB-lite"/>
    </source>
</evidence>
<proteinExistence type="predicted"/>
<accession>A0A9J6GMC7</accession>
<comment type="caution">
    <text evidence="2">The sequence shown here is derived from an EMBL/GenBank/DDBJ whole genome shotgun (WGS) entry which is preliminary data.</text>
</comment>
<protein>
    <submittedName>
        <fullName evidence="2">Uncharacterized protein</fullName>
    </submittedName>
</protein>